<gene>
    <name evidence="1" type="ORF">DDQ50_09540</name>
</gene>
<proteinExistence type="predicted"/>
<evidence type="ECO:0000313" key="2">
    <source>
        <dbReference type="Proteomes" id="UP000244893"/>
    </source>
</evidence>
<keyword evidence="2" id="KW-1185">Reference proteome</keyword>
<dbReference type="Pfam" id="PF08310">
    <property type="entry name" value="LGFP"/>
    <property type="match status" value="1"/>
</dbReference>
<comment type="caution">
    <text evidence="1">The sequence shown here is derived from an EMBL/GenBank/DDBJ whole genome shotgun (WGS) entry which is preliminary data.</text>
</comment>
<name>A0A2V1HQS9_9MICO</name>
<organism evidence="1 2">
    <name type="scientific">Amnibacterium flavum</name>
    <dbReference type="NCBI Taxonomy" id="2173173"/>
    <lineage>
        <taxon>Bacteria</taxon>
        <taxon>Bacillati</taxon>
        <taxon>Actinomycetota</taxon>
        <taxon>Actinomycetes</taxon>
        <taxon>Micrococcales</taxon>
        <taxon>Microbacteriaceae</taxon>
        <taxon>Amnibacterium</taxon>
    </lineage>
</organism>
<dbReference type="AlphaFoldDB" id="A0A2V1HQS9"/>
<evidence type="ECO:0008006" key="3">
    <source>
        <dbReference type="Google" id="ProtNLM"/>
    </source>
</evidence>
<dbReference type="InterPro" id="IPR013207">
    <property type="entry name" value="LGFP"/>
</dbReference>
<evidence type="ECO:0000313" key="1">
    <source>
        <dbReference type="EMBL" id="PVZ93992.1"/>
    </source>
</evidence>
<dbReference type="Proteomes" id="UP000244893">
    <property type="component" value="Unassembled WGS sequence"/>
</dbReference>
<accession>A0A2V1HQS9</accession>
<sequence length="136" mass="13915">MVSSTGIVQQFQGQTVFATSAGAVQLVDRGETGAAYSRVGAQTGVLGWPISAQSCGLRGNGCYQDFAGGSVHWSPTTGAHATSGAVRTLWGTTGWESGPLAYPKADAVTSGGVTTQEFQGGQIRVDAQGTATYLLR</sequence>
<protein>
    <recommendedName>
        <fullName evidence="3">LGFP repeat-containing protein</fullName>
    </recommendedName>
</protein>
<dbReference type="EMBL" id="QEOP01000002">
    <property type="protein sequence ID" value="PVZ93992.1"/>
    <property type="molecule type" value="Genomic_DNA"/>
</dbReference>
<dbReference type="OrthoDB" id="9763050at2"/>
<reference evidence="1 2" key="1">
    <citation type="submission" date="2018-05" db="EMBL/GenBank/DDBJ databases">
        <title>Amnibacterium sp. M8JJ-5, whole genome shotgun sequence.</title>
        <authorList>
            <person name="Tuo L."/>
        </authorList>
    </citation>
    <scope>NUCLEOTIDE SEQUENCE [LARGE SCALE GENOMIC DNA]</scope>
    <source>
        <strain evidence="1 2">M8JJ-5</strain>
    </source>
</reference>